<protein>
    <submittedName>
        <fullName evidence="1">Uncharacterized protein</fullName>
    </submittedName>
</protein>
<dbReference type="Proteomes" id="UP000793456">
    <property type="component" value="Chromosome XXII"/>
</dbReference>
<accession>A0ACD3QAR5</accession>
<comment type="caution">
    <text evidence="1">The sequence shown here is derived from an EMBL/GenBank/DDBJ whole genome shotgun (WGS) entry which is preliminary data.</text>
</comment>
<reference evidence="1" key="1">
    <citation type="submission" date="2018-11" db="EMBL/GenBank/DDBJ databases">
        <title>The sequence and de novo assembly of Larimichthys crocea genome using PacBio and Hi-C technologies.</title>
        <authorList>
            <person name="Xu P."/>
            <person name="Chen B."/>
            <person name="Zhou Z."/>
            <person name="Ke Q."/>
            <person name="Wu Y."/>
            <person name="Bai H."/>
            <person name="Pu F."/>
        </authorList>
    </citation>
    <scope>NUCLEOTIDE SEQUENCE</scope>
    <source>
        <tissue evidence="1">Muscle</tissue>
    </source>
</reference>
<dbReference type="EMBL" id="CM011695">
    <property type="protein sequence ID" value="TMS03664.1"/>
    <property type="molecule type" value="Genomic_DNA"/>
</dbReference>
<keyword evidence="2" id="KW-1185">Reference proteome</keyword>
<proteinExistence type="predicted"/>
<sequence length="713" mass="80875">MSHLYGRREEEEEGVEIESFEVTEWDLANEFNPDRRRHRQTKEQATYGIWADRDSDEDERPSFGGKKSKDYTAPVNFVSGGLRKTAAEEKQHQQKGEEGSDDSDDDSPSAPPPSRSTAPKKLQMGTFRGSQSQRFAGGIQTGKGIGNWEKHTKGIGQKLLQKMGYQPGKGLGKNAQGIVNPIEAKVRKGKGAVGAYGNERTQQSLQDFPVVDSEEEEEKEFQKELGQWRKDPAGPGGKKKPKYSYRTVDELKAKGKLAGRSIAASAGELAQVKSARRLQHEKDVVVSLSHESRALQSRLNAEQDSIQRMEAVLALVERFPSGEMAPGEGPTLQECARIFETLQTDYYEEYKSMGLADLAVAVVQPLLKEKLRSWDPLKDSSYCLEDIGQWRAILESRDLHSSGPDSNMDPYHRLLWEVWIPVMRSCVSSWQPCIVGPMVDCVDVWAPLVPLWILDHLLEQLILPRLQREVDSWNPLTDTVPIHSWIHPWLPLLQSRLEPLYPPIRSKLSNALQRWHPNDTSARLILEPWKDVFTPGAWEAFMVKNIIPKLALCLDELVINPLQQQMEPFHWVMDWERHVVPLQPCVPAGQKLLYKVVAGGYMQPGARENIAYLTQTERRRDFQYEAMQERRDAESVAHRGISAGVPTNFKDLIQTKAEENNIVFMPLVAKRHEGKQLYTFGRIVIYIDRGVVFVQGEKTWVPTSLQSLIDMAK</sequence>
<evidence type="ECO:0000313" key="1">
    <source>
        <dbReference type="EMBL" id="TMS03664.1"/>
    </source>
</evidence>
<evidence type="ECO:0000313" key="2">
    <source>
        <dbReference type="Proteomes" id="UP000793456"/>
    </source>
</evidence>
<name>A0ACD3QAR5_LARCR</name>
<organism evidence="1 2">
    <name type="scientific">Larimichthys crocea</name>
    <name type="common">Large yellow croaker</name>
    <name type="synonym">Pseudosciaena crocea</name>
    <dbReference type="NCBI Taxonomy" id="215358"/>
    <lineage>
        <taxon>Eukaryota</taxon>
        <taxon>Metazoa</taxon>
        <taxon>Chordata</taxon>
        <taxon>Craniata</taxon>
        <taxon>Vertebrata</taxon>
        <taxon>Euteleostomi</taxon>
        <taxon>Actinopterygii</taxon>
        <taxon>Neopterygii</taxon>
        <taxon>Teleostei</taxon>
        <taxon>Neoteleostei</taxon>
        <taxon>Acanthomorphata</taxon>
        <taxon>Eupercaria</taxon>
        <taxon>Sciaenidae</taxon>
        <taxon>Larimichthys</taxon>
    </lineage>
</organism>
<gene>
    <name evidence="1" type="ORF">E3U43_000553</name>
</gene>